<evidence type="ECO:0000256" key="3">
    <source>
        <dbReference type="ARBA" id="ARBA00023163"/>
    </source>
</evidence>
<evidence type="ECO:0000256" key="2">
    <source>
        <dbReference type="ARBA" id="ARBA00023125"/>
    </source>
</evidence>
<sequence length="320" mass="35320">MTPSLLLSTDAVAPRDRAPQWREWIWRHFGGLDSDLYGDSDFDGRLSASRAGDVVLTRLEAGRHRVLRTPQMARRDAAGYLKIVAPWQGSAEVEQQGRKARAQAGGWIIYDTTHGYAIDNPAPTEHLIVMLPKRQMAERGVRLDPLMARHVGGAHGISRVALETMRNTYLELPAMSETAARGAGELIMQLVQLSLLELAGQGTAVTLKEALRDRIRDHVARHLRDPLLSIEQIAAALNCSKRHLHNAFAQGDQTLASYIQQQRLQACIQELRQSPAAGRSITDIALSWGFSNMSHFARVFREHAGMSPSAFRQAARAAGG</sequence>
<feature type="domain" description="HTH araC/xylS-type" evidence="4">
    <location>
        <begin position="213"/>
        <end position="314"/>
    </location>
</feature>
<dbReference type="Pfam" id="PF12833">
    <property type="entry name" value="HTH_18"/>
    <property type="match status" value="1"/>
</dbReference>
<comment type="caution">
    <text evidence="5">The sequence shown here is derived from an EMBL/GenBank/DDBJ whole genome shotgun (WGS) entry which is preliminary data.</text>
</comment>
<dbReference type="InterPro" id="IPR050204">
    <property type="entry name" value="AraC_XylS_family_regulators"/>
</dbReference>
<name>A0ABQ3G250_9BURK</name>
<dbReference type="Gene3D" id="1.10.10.60">
    <property type="entry name" value="Homeodomain-like"/>
    <property type="match status" value="1"/>
</dbReference>
<dbReference type="SMART" id="SM00342">
    <property type="entry name" value="HTH_ARAC"/>
    <property type="match status" value="1"/>
</dbReference>
<dbReference type="InterPro" id="IPR035418">
    <property type="entry name" value="AraC-bd_2"/>
</dbReference>
<dbReference type="SUPFAM" id="SSF46689">
    <property type="entry name" value="Homeodomain-like"/>
    <property type="match status" value="1"/>
</dbReference>
<dbReference type="Proteomes" id="UP000626210">
    <property type="component" value="Unassembled WGS sequence"/>
</dbReference>
<dbReference type="InterPro" id="IPR009057">
    <property type="entry name" value="Homeodomain-like_sf"/>
</dbReference>
<keyword evidence="2" id="KW-0238">DNA-binding</keyword>
<evidence type="ECO:0000256" key="1">
    <source>
        <dbReference type="ARBA" id="ARBA00023015"/>
    </source>
</evidence>
<dbReference type="PROSITE" id="PS01124">
    <property type="entry name" value="HTH_ARAC_FAMILY_2"/>
    <property type="match status" value="1"/>
</dbReference>
<proteinExistence type="predicted"/>
<evidence type="ECO:0000259" key="4">
    <source>
        <dbReference type="PROSITE" id="PS01124"/>
    </source>
</evidence>
<dbReference type="EMBL" id="BMYK01000006">
    <property type="protein sequence ID" value="GHC82334.1"/>
    <property type="molecule type" value="Genomic_DNA"/>
</dbReference>
<dbReference type="PANTHER" id="PTHR46796:SF6">
    <property type="entry name" value="ARAC SUBFAMILY"/>
    <property type="match status" value="1"/>
</dbReference>
<keyword evidence="1" id="KW-0805">Transcription regulation</keyword>
<evidence type="ECO:0000313" key="6">
    <source>
        <dbReference type="Proteomes" id="UP000626210"/>
    </source>
</evidence>
<dbReference type="RefSeq" id="WP_189687319.1">
    <property type="nucleotide sequence ID" value="NZ_BMYK01000006.1"/>
</dbReference>
<organism evidence="5 6">
    <name type="scientific">Pseudorhodoferax aquiterrae</name>
    <dbReference type="NCBI Taxonomy" id="747304"/>
    <lineage>
        <taxon>Bacteria</taxon>
        <taxon>Pseudomonadati</taxon>
        <taxon>Pseudomonadota</taxon>
        <taxon>Betaproteobacteria</taxon>
        <taxon>Burkholderiales</taxon>
        <taxon>Comamonadaceae</taxon>
    </lineage>
</organism>
<dbReference type="PRINTS" id="PR00032">
    <property type="entry name" value="HTHARAC"/>
</dbReference>
<dbReference type="PANTHER" id="PTHR46796">
    <property type="entry name" value="HTH-TYPE TRANSCRIPTIONAL ACTIVATOR RHAS-RELATED"/>
    <property type="match status" value="1"/>
</dbReference>
<keyword evidence="3" id="KW-0804">Transcription</keyword>
<dbReference type="InterPro" id="IPR020449">
    <property type="entry name" value="Tscrpt_reg_AraC-type_HTH"/>
</dbReference>
<gene>
    <name evidence="5" type="ORF">GCM10007320_25430</name>
</gene>
<dbReference type="Pfam" id="PF14525">
    <property type="entry name" value="AraC_binding_2"/>
    <property type="match status" value="1"/>
</dbReference>
<reference evidence="6" key="1">
    <citation type="journal article" date="2019" name="Int. J. Syst. Evol. Microbiol.">
        <title>The Global Catalogue of Microorganisms (GCM) 10K type strain sequencing project: providing services to taxonomists for standard genome sequencing and annotation.</title>
        <authorList>
            <consortium name="The Broad Institute Genomics Platform"/>
            <consortium name="The Broad Institute Genome Sequencing Center for Infectious Disease"/>
            <person name="Wu L."/>
            <person name="Ma J."/>
        </authorList>
    </citation>
    <scope>NUCLEOTIDE SEQUENCE [LARGE SCALE GENOMIC DNA]</scope>
    <source>
        <strain evidence="6">KCTC 23314</strain>
    </source>
</reference>
<evidence type="ECO:0000313" key="5">
    <source>
        <dbReference type="EMBL" id="GHC82334.1"/>
    </source>
</evidence>
<accession>A0ABQ3G250</accession>
<protein>
    <submittedName>
        <fullName evidence="5">Transcriptional regulator</fullName>
    </submittedName>
</protein>
<keyword evidence="6" id="KW-1185">Reference proteome</keyword>
<dbReference type="InterPro" id="IPR018060">
    <property type="entry name" value="HTH_AraC"/>
</dbReference>